<dbReference type="Proteomes" id="UP001058003">
    <property type="component" value="Chromosome"/>
</dbReference>
<name>A0A9Q9INX2_9ACTN</name>
<dbReference type="InterPro" id="IPR023214">
    <property type="entry name" value="HAD_sf"/>
</dbReference>
<dbReference type="InterPro" id="IPR036412">
    <property type="entry name" value="HAD-like_sf"/>
</dbReference>
<dbReference type="PANTHER" id="PTHR18901:SF38">
    <property type="entry name" value="PSEUDOURIDINE-5'-PHOSPHATASE"/>
    <property type="match status" value="1"/>
</dbReference>
<dbReference type="Gene3D" id="3.40.50.1000">
    <property type="entry name" value="HAD superfamily/HAD-like"/>
    <property type="match status" value="1"/>
</dbReference>
<dbReference type="RefSeq" id="WP_162189866.1">
    <property type="nucleotide sequence ID" value="NZ_CP073767.1"/>
</dbReference>
<dbReference type="SFLD" id="SFLDG01135">
    <property type="entry name" value="C1.5.6:_HAD__Beta-PGM__Phospha"/>
    <property type="match status" value="1"/>
</dbReference>
<dbReference type="InterPro" id="IPR023198">
    <property type="entry name" value="PGP-like_dom2"/>
</dbReference>
<dbReference type="SFLD" id="SFLDS00003">
    <property type="entry name" value="Haloacid_Dehalogenase"/>
    <property type="match status" value="1"/>
</dbReference>
<dbReference type="SUPFAM" id="SSF56784">
    <property type="entry name" value="HAD-like"/>
    <property type="match status" value="1"/>
</dbReference>
<keyword evidence="2" id="KW-1185">Reference proteome</keyword>
<reference evidence="1" key="1">
    <citation type="submission" date="2021-04" db="EMBL/GenBank/DDBJ databases">
        <title>Dactylosporangium aurantiacum NRRL B-8018 full assembly.</title>
        <authorList>
            <person name="Hartkoorn R.C."/>
            <person name="Beaudoing E."/>
            <person name="Hot D."/>
        </authorList>
    </citation>
    <scope>NUCLEOTIDE SEQUENCE</scope>
    <source>
        <strain evidence="1">NRRL B-8018</strain>
    </source>
</reference>
<dbReference type="NCBIfam" id="TIGR01509">
    <property type="entry name" value="HAD-SF-IA-v3"/>
    <property type="match status" value="1"/>
</dbReference>
<accession>A0A9Q9INX2</accession>
<dbReference type="KEGG" id="daur:Daura_25135"/>
<dbReference type="SFLD" id="SFLDG01129">
    <property type="entry name" value="C1.5:_HAD__Beta-PGM__Phosphata"/>
    <property type="match status" value="1"/>
</dbReference>
<dbReference type="AlphaFoldDB" id="A0A9Q9INX2"/>
<dbReference type="InterPro" id="IPR006439">
    <property type="entry name" value="HAD-SF_hydro_IA"/>
</dbReference>
<evidence type="ECO:0000313" key="1">
    <source>
        <dbReference type="EMBL" id="UWZ59151.1"/>
    </source>
</evidence>
<organism evidence="1 2">
    <name type="scientific">Dactylosporangium aurantiacum</name>
    <dbReference type="NCBI Taxonomy" id="35754"/>
    <lineage>
        <taxon>Bacteria</taxon>
        <taxon>Bacillati</taxon>
        <taxon>Actinomycetota</taxon>
        <taxon>Actinomycetes</taxon>
        <taxon>Micromonosporales</taxon>
        <taxon>Micromonosporaceae</taxon>
        <taxon>Dactylosporangium</taxon>
    </lineage>
</organism>
<dbReference type="Pfam" id="PF00702">
    <property type="entry name" value="Hydrolase"/>
    <property type="match status" value="1"/>
</dbReference>
<protein>
    <submittedName>
        <fullName evidence="1">HAD family phosphatase</fullName>
    </submittedName>
</protein>
<sequence length="221" mass="23742">MLSAAIFDLDGVLVDSEPNYLAAERELLAGYGIDFTEDMKRPYIGWGTRDMLIDVAARHGIDDPVDALVARKNTTYLSLTRRHVTGYPGTREILLALRADGLPTALASGSSPEVIDVILTTLDLHDAFDAVVSAEQVPHGKPAPDLFLEAARRLAVPPASCVVFEDSEAGVRAALAAGMRCVAIPYLPDPPLPEPFHRAHLLIDGGMPALNPATVLAWLRT</sequence>
<dbReference type="EMBL" id="CP073767">
    <property type="protein sequence ID" value="UWZ59151.1"/>
    <property type="molecule type" value="Genomic_DNA"/>
</dbReference>
<proteinExistence type="predicted"/>
<evidence type="ECO:0000313" key="2">
    <source>
        <dbReference type="Proteomes" id="UP001058003"/>
    </source>
</evidence>
<dbReference type="Gene3D" id="1.10.150.240">
    <property type="entry name" value="Putative phosphatase, domain 2"/>
    <property type="match status" value="1"/>
</dbReference>
<gene>
    <name evidence="1" type="ORF">Daura_25135</name>
</gene>
<dbReference type="PANTHER" id="PTHR18901">
    <property type="entry name" value="2-DEOXYGLUCOSE-6-PHOSPHATE PHOSPHATASE 2"/>
    <property type="match status" value="1"/>
</dbReference>
<dbReference type="PRINTS" id="PR00413">
    <property type="entry name" value="HADHALOGNASE"/>
</dbReference>